<dbReference type="EMBL" id="ADKM02000040">
    <property type="protein sequence ID" value="EGC04108.1"/>
    <property type="molecule type" value="Genomic_DNA"/>
</dbReference>
<organism evidence="1 2">
    <name type="scientific">Ruminococcus albus 8</name>
    <dbReference type="NCBI Taxonomy" id="246199"/>
    <lineage>
        <taxon>Bacteria</taxon>
        <taxon>Bacillati</taxon>
        <taxon>Bacillota</taxon>
        <taxon>Clostridia</taxon>
        <taxon>Eubacteriales</taxon>
        <taxon>Oscillospiraceae</taxon>
        <taxon>Ruminococcus</taxon>
    </lineage>
</organism>
<protein>
    <recommendedName>
        <fullName evidence="3">CRISPR-associated protein, TM1812 family</fullName>
    </recommendedName>
</protein>
<accession>E9S9J2</accession>
<proteinExistence type="predicted"/>
<dbReference type="OrthoDB" id="1861068at2"/>
<gene>
    <name evidence="1" type="ORF">CUS_6305</name>
</gene>
<dbReference type="Proteomes" id="UP000004259">
    <property type="component" value="Unassembled WGS sequence"/>
</dbReference>
<evidence type="ECO:0000313" key="2">
    <source>
        <dbReference type="Proteomes" id="UP000004259"/>
    </source>
</evidence>
<dbReference type="STRING" id="246199.CUS_6305"/>
<name>E9S9J2_RUMAL</name>
<comment type="caution">
    <text evidence="1">The sequence shown here is derived from an EMBL/GenBank/DDBJ whole genome shotgun (WGS) entry which is preliminary data.</text>
</comment>
<sequence>MTYNALVLILSLYNDKEDHVPMTYYCYGDKKFSGRQTNEAATKLTLSECDIKKLVCITSKETLTEIKNDLGDLTTYDYFKKEIADFCTEHNISMPEFVQIRDFCEADNNYKPTTKLLDDVLKELKDYNVYIDTTGGGRDASVLIQLLVKYMENFGRRPQRAWYSSFKDKNIHDVTDSYRVMDLIDAMGTFNTTGISKGLAELAAVKNKALNDAINAIDKFSDEIHLNKIDNIEETLTEMNNCFNKVIGSDDPAELNNTEYMFKAIIPELQKGLFPNNKADIPDIIDWCIRNNMLQQSLTIATERIPRYLFEDMGLVKCIGDKAALLKEKKTYEDEYYHLFYTKMLTATDIFRAEANNKKKEFIQQYLNGKLKNNREFWKEFETLTYGLPKRNLDHKTIFNHLCEKGSSAFGKRIDVIKSLIGSGANTYEKLADAYANHKKKELADLLGYPELARKSENDSLNNKFLLVDSMDSCKQNDFEIAEGQLELFKKIAVGYLYIKAKRNQVNHSGDDTDMRNIQMILEKYGYSAQPDSITDNIQKFTSLLRANP</sequence>
<keyword evidence="2" id="KW-1185">Reference proteome</keyword>
<evidence type="ECO:0000313" key="1">
    <source>
        <dbReference type="EMBL" id="EGC04108.1"/>
    </source>
</evidence>
<reference evidence="1 2" key="1">
    <citation type="submission" date="2011-02" db="EMBL/GenBank/DDBJ databases">
        <authorList>
            <person name="Nelson K.E."/>
            <person name="Sutton G."/>
            <person name="Torralba M."/>
            <person name="Durkin S."/>
            <person name="Harkins D."/>
            <person name="Montgomery R."/>
            <person name="Ziemer C."/>
            <person name="Klaassens E."/>
            <person name="Ocuiv P."/>
            <person name="Morrison M."/>
        </authorList>
    </citation>
    <scope>NUCLEOTIDE SEQUENCE [LARGE SCALE GENOMIC DNA]</scope>
    <source>
        <strain evidence="1 2">8</strain>
    </source>
</reference>
<dbReference type="RefSeq" id="WP_002847605.1">
    <property type="nucleotide sequence ID" value="NZ_ADKM02000040.1"/>
</dbReference>
<dbReference type="AlphaFoldDB" id="E9S9J2"/>
<evidence type="ECO:0008006" key="3">
    <source>
        <dbReference type="Google" id="ProtNLM"/>
    </source>
</evidence>